<dbReference type="Proteomes" id="UP001589740">
    <property type="component" value="Unassembled WGS sequence"/>
</dbReference>
<dbReference type="InterPro" id="IPR002932">
    <property type="entry name" value="Glu_synthdom"/>
</dbReference>
<dbReference type="PIRSF" id="PIRSF006429">
    <property type="entry name" value="GOGAT_lg_2"/>
    <property type="match status" value="1"/>
</dbReference>
<comment type="similarity">
    <text evidence="1 2">Belongs to the glutamate synthase family.</text>
</comment>
<dbReference type="PANTHER" id="PTHR43819">
    <property type="entry name" value="ARCHAEAL-TYPE GLUTAMATE SYNTHASE [NADPH]"/>
    <property type="match status" value="1"/>
</dbReference>
<dbReference type="CDD" id="cd02808">
    <property type="entry name" value="GltS_FMN"/>
    <property type="match status" value="1"/>
</dbReference>
<gene>
    <name evidence="5" type="ORF">ACFFLE_03795</name>
</gene>
<evidence type="ECO:0000256" key="2">
    <source>
        <dbReference type="PIRNR" id="PIRNR006429"/>
    </source>
</evidence>
<feature type="transmembrane region" description="Helical" evidence="3">
    <location>
        <begin position="6"/>
        <end position="28"/>
    </location>
</feature>
<evidence type="ECO:0000256" key="3">
    <source>
        <dbReference type="SAM" id="Phobius"/>
    </source>
</evidence>
<sequence length="515" mass="57333">MNTLLIIIATLLAIIFFTPLLIFGYLYFIDKHQAQHSVLRNYPVLGKMRYMLEKIGPEMRQYLYHNDNEGSPFNRNEFIFVNKAAKYKDRMLGFGSERDFEKPGLYLVNKMFPLQHSELKIDQSRKVNTKLYQITQEGFISRDEHREDKVIDPYLLSDEDAIVIGRHTAAEPFQVKGLIGQSAMSFGSLGSHAITALSEGLGMAGGTWMNTGEGSVSPYHEKGDVDLIMQISSGLFGVRTKEGAFSWEAFKEKSAKKNVKAFELKLAQGAKPRGGHLAANKVTEEIAEIRTLTPWEEVDSPNRFENINDTGELLDFLNQLREVGGKPVGIKMTVGNEAEVEDMVKVMVEKDIIPDFITVDGGNGGSGATYYEMAASVGLPTFAALPYVDQLLEKYGLRERTLIIASGQLVTPDKVAMALAMGADLVNIARGFMMSTGCIRSHRCHTNTCPVGVATTDPKLERALDIDEKKYRVCNYLISMREGLFDLAAIAGIDSPTKFTKEHLIYKEQFKVHGG</sequence>
<keyword evidence="3" id="KW-1133">Transmembrane helix</keyword>
<dbReference type="InterPro" id="IPR024188">
    <property type="entry name" value="GltB"/>
</dbReference>
<keyword evidence="3" id="KW-0472">Membrane</keyword>
<dbReference type="PANTHER" id="PTHR43819:SF1">
    <property type="entry name" value="ARCHAEAL-TYPE GLUTAMATE SYNTHASE [NADPH]"/>
    <property type="match status" value="1"/>
</dbReference>
<feature type="domain" description="Glutamate synthase" evidence="4">
    <location>
        <begin position="157"/>
        <end position="493"/>
    </location>
</feature>
<proteinExistence type="inferred from homology"/>
<keyword evidence="6" id="KW-1185">Reference proteome</keyword>
<comment type="caution">
    <text evidence="5">The sequence shown here is derived from an EMBL/GenBank/DDBJ whole genome shotgun (WGS) entry which is preliminary data.</text>
</comment>
<dbReference type="EMBL" id="JBHMAH010000009">
    <property type="protein sequence ID" value="MFB9860228.1"/>
    <property type="molecule type" value="Genomic_DNA"/>
</dbReference>
<name>A0ABV5Z2G3_9STAP</name>
<dbReference type="RefSeq" id="WP_380569823.1">
    <property type="nucleotide sequence ID" value="NZ_JBHMAH010000009.1"/>
</dbReference>
<evidence type="ECO:0000313" key="6">
    <source>
        <dbReference type="Proteomes" id="UP001589740"/>
    </source>
</evidence>
<organism evidence="5 6">
    <name type="scientific">Salinicoccus siamensis</name>
    <dbReference type="NCBI Taxonomy" id="381830"/>
    <lineage>
        <taxon>Bacteria</taxon>
        <taxon>Bacillati</taxon>
        <taxon>Bacillota</taxon>
        <taxon>Bacilli</taxon>
        <taxon>Bacillales</taxon>
        <taxon>Staphylococcaceae</taxon>
        <taxon>Salinicoccus</taxon>
    </lineage>
</organism>
<dbReference type="InterPro" id="IPR013785">
    <property type="entry name" value="Aldolase_TIM"/>
</dbReference>
<evidence type="ECO:0000313" key="5">
    <source>
        <dbReference type="EMBL" id="MFB9860228.1"/>
    </source>
</evidence>
<reference evidence="5 6" key="1">
    <citation type="submission" date="2024-09" db="EMBL/GenBank/DDBJ databases">
        <authorList>
            <person name="Sun Q."/>
            <person name="Mori K."/>
        </authorList>
    </citation>
    <scope>NUCLEOTIDE SEQUENCE [LARGE SCALE GENOMIC DNA]</scope>
    <source>
        <strain evidence="5 6">JCM 12822</strain>
    </source>
</reference>
<protein>
    <submittedName>
        <fullName evidence="5">Glutamate synthase-related protein</fullName>
    </submittedName>
</protein>
<dbReference type="Gene3D" id="3.20.20.70">
    <property type="entry name" value="Aldolase class I"/>
    <property type="match status" value="1"/>
</dbReference>
<dbReference type="SUPFAM" id="SSF51395">
    <property type="entry name" value="FMN-linked oxidoreductases"/>
    <property type="match status" value="1"/>
</dbReference>
<keyword evidence="3" id="KW-0812">Transmembrane</keyword>
<evidence type="ECO:0000259" key="4">
    <source>
        <dbReference type="Pfam" id="PF01645"/>
    </source>
</evidence>
<dbReference type="Pfam" id="PF01645">
    <property type="entry name" value="Glu_synthase"/>
    <property type="match status" value="1"/>
</dbReference>
<accession>A0ABV5Z2G3</accession>
<evidence type="ECO:0000256" key="1">
    <source>
        <dbReference type="ARBA" id="ARBA00009716"/>
    </source>
</evidence>